<name>B6BIB9_SULGG</name>
<sequence>MKRKENSDETRAKQYLQTLPHTKIEYEPLGNVTPDFLIDGKVAVEVRRLNRNYKSKSNGNLVSIDSPLVDNIDELHKNIQLLIDEKNEKIDKNFPVYSQWWLILVDYITNGMDTQAFEKVKKIPFKKHKFTKVIILSHDGNFRAFKL</sequence>
<accession>H1FVF9</accession>
<dbReference type="PATRIC" id="fig|929558.5.peg.1743"/>
<keyword evidence="2" id="KW-1185">Reference proteome</keyword>
<organism evidence="1 2">
    <name type="scientific">Sulfurimonas gotlandica (strain DSM 19862 / JCM 16533 / GD1)</name>
    <dbReference type="NCBI Taxonomy" id="929558"/>
    <lineage>
        <taxon>Bacteria</taxon>
        <taxon>Pseudomonadati</taxon>
        <taxon>Campylobacterota</taxon>
        <taxon>Epsilonproteobacteria</taxon>
        <taxon>Campylobacterales</taxon>
        <taxon>Sulfurimonadaceae</taxon>
        <taxon>Sulfurimonas</taxon>
    </lineage>
</organism>
<reference evidence="1 2" key="1">
    <citation type="journal article" date="2012" name="Proc. Natl. Acad. Sci. U.S.A.">
        <title>Genome and physiology of a model Epsilonproteobacterium responsible for sulfide detoxification in marine oxygen depletion zones.</title>
        <authorList>
            <person name="Grote J."/>
            <person name="Schott T."/>
            <person name="Bruckner C.G."/>
            <person name="Glockner F.O."/>
            <person name="Jost G."/>
            <person name="Teeling H."/>
            <person name="Labrenz M."/>
            <person name="Jurgens K."/>
        </authorList>
    </citation>
    <scope>NUCLEOTIDE SEQUENCE [LARGE SCALE GENOMIC DNA]</scope>
    <source>
        <strain evidence="1 2">GD1</strain>
    </source>
</reference>
<accession>B6BIB9</accession>
<evidence type="ECO:0000313" key="1">
    <source>
        <dbReference type="EMBL" id="EHP30272.1"/>
    </source>
</evidence>
<dbReference type="OrthoDB" id="9153123at2"/>
<dbReference type="RefSeq" id="WP_008336803.1">
    <property type="nucleotide sequence ID" value="NZ_AFRZ01000001.1"/>
</dbReference>
<evidence type="ECO:0000313" key="2">
    <source>
        <dbReference type="Proteomes" id="UP000006431"/>
    </source>
</evidence>
<gene>
    <name evidence="1" type="ORF">SMGD1_1749</name>
</gene>
<dbReference type="EMBL" id="AFRZ01000001">
    <property type="protein sequence ID" value="EHP30272.1"/>
    <property type="molecule type" value="Genomic_DNA"/>
</dbReference>
<comment type="caution">
    <text evidence="1">The sequence shown here is derived from an EMBL/GenBank/DDBJ whole genome shotgun (WGS) entry which is preliminary data.</text>
</comment>
<protein>
    <submittedName>
        <fullName evidence="1">Uncharacterized protein</fullName>
    </submittedName>
</protein>
<proteinExistence type="predicted"/>
<dbReference type="Proteomes" id="UP000006431">
    <property type="component" value="Unassembled WGS sequence"/>
</dbReference>
<dbReference type="HOGENOM" id="CLU_1767094_0_0_7"/>
<dbReference type="AlphaFoldDB" id="B6BIB9"/>